<gene>
    <name evidence="4" type="primary">TBC1D9</name>
    <name evidence="4" type="ORF">Anas_10184</name>
</gene>
<dbReference type="Pfam" id="PF00566">
    <property type="entry name" value="RabGAP-TBC"/>
    <property type="match status" value="1"/>
</dbReference>
<evidence type="ECO:0000313" key="4">
    <source>
        <dbReference type="EMBL" id="KAB7494763.1"/>
    </source>
</evidence>
<dbReference type="Gene3D" id="1.10.238.10">
    <property type="entry name" value="EF-hand"/>
    <property type="match status" value="1"/>
</dbReference>
<dbReference type="OrthoDB" id="17687at2759"/>
<dbReference type="Gene3D" id="2.30.29.30">
    <property type="entry name" value="Pleckstrin-homology domain (PH domain)/Phosphotyrosine-binding domain (PTB)"/>
    <property type="match status" value="2"/>
</dbReference>
<feature type="domain" description="Rab-GAP TBC" evidence="3">
    <location>
        <begin position="520"/>
        <end position="703"/>
    </location>
</feature>
<reference evidence="4 5" key="1">
    <citation type="journal article" date="2019" name="PLoS Biol.">
        <title>Sex chromosomes control vertical transmission of feminizing Wolbachia symbionts in an isopod.</title>
        <authorList>
            <person name="Becking T."/>
            <person name="Chebbi M.A."/>
            <person name="Giraud I."/>
            <person name="Moumen B."/>
            <person name="Laverre T."/>
            <person name="Caubet Y."/>
            <person name="Peccoud J."/>
            <person name="Gilbert C."/>
            <person name="Cordaux R."/>
        </authorList>
    </citation>
    <scope>NUCLEOTIDE SEQUENCE [LARGE SCALE GENOMIC DNA]</scope>
    <source>
        <strain evidence="4">ANa2</strain>
        <tissue evidence="4">Whole body excluding digestive tract and cuticle</tissue>
    </source>
</reference>
<comment type="caution">
    <text evidence="4">The sequence shown here is derived from an EMBL/GenBank/DDBJ whole genome shotgun (WGS) entry which is preliminary data.</text>
</comment>
<feature type="compositionally biased region" description="Basic and acidic residues" evidence="2">
    <location>
        <begin position="1012"/>
        <end position="1031"/>
    </location>
</feature>
<organism evidence="4 5">
    <name type="scientific">Armadillidium nasatum</name>
    <dbReference type="NCBI Taxonomy" id="96803"/>
    <lineage>
        <taxon>Eukaryota</taxon>
        <taxon>Metazoa</taxon>
        <taxon>Ecdysozoa</taxon>
        <taxon>Arthropoda</taxon>
        <taxon>Crustacea</taxon>
        <taxon>Multicrustacea</taxon>
        <taxon>Malacostraca</taxon>
        <taxon>Eumalacostraca</taxon>
        <taxon>Peracarida</taxon>
        <taxon>Isopoda</taxon>
        <taxon>Oniscidea</taxon>
        <taxon>Crinocheta</taxon>
        <taxon>Armadillidiidae</taxon>
        <taxon>Armadillidium</taxon>
    </lineage>
</organism>
<dbReference type="Pfam" id="PF02893">
    <property type="entry name" value="GRAM"/>
    <property type="match status" value="2"/>
</dbReference>
<dbReference type="Proteomes" id="UP000326759">
    <property type="component" value="Unassembled WGS sequence"/>
</dbReference>
<keyword evidence="5" id="KW-1185">Reference proteome</keyword>
<dbReference type="InterPro" id="IPR036014">
    <property type="entry name" value="TCB1D9/TCB1D9B_PH-GRAM1"/>
</dbReference>
<evidence type="ECO:0000313" key="5">
    <source>
        <dbReference type="Proteomes" id="UP000326759"/>
    </source>
</evidence>
<dbReference type="InterPro" id="IPR035969">
    <property type="entry name" value="Rab-GAP_TBC_sf"/>
</dbReference>
<dbReference type="SMART" id="SM00164">
    <property type="entry name" value="TBC"/>
    <property type="match status" value="1"/>
</dbReference>
<sequence length="1166" mass="133495">MWVKPSEVLVAEGFWSTEQQNTFFLLQQRKGTQGSSRSFSGLIVGTIDSVFDTKPPPFRILHQTPSSEVYYTISIALNKDDVIKDWDWLEKNILSILASFDNDDDATDFVLCKISSLVANDAADSDNLKLPDLDSDTFRSVSLTFRKNFGMPETEKLVNYYSCSYWQNRVPRQGWMYLTINHLCFYAFLIGKETKIIIRWRDVTRIDCTNALFFPDSIRISTRDQDHYFSMVLRKKETFDLIQQLVNIAMKQLISDEEYKEDEELLKKSSINTPTKPSFLKRDLDARAHTESYKNMFRLPSDEKLDGSTQCLIWAPYKKNFVSGILYISSNFICFGSKVNNLLSVVCPLRHVQSVEKLDNVKGHVSIKQALFVSTNQSNQFLFNEVGDRDFVCDKLSEMLGKTIFNKEALPDGLSVFARRRSRSNSLNEDQQQIPFLTLRSLSISKTPDNEESSSVSPIDSQPISVPLRTIVQSPSSPVEENYEALEELKEKKWKKHFSDFGEGVTLFRTVETHYLVIEGVPDSVRPKIWLIFSGAIHDLEANPGYYEKAALAGLAQGGPANEEIERDLHRSLPEHPAFQNEMGIAALRRVLCAYAWRNPAIAMNIVASVLLVYCSEEESFWLLAALSERLLPDYYNNKVVGALVDQGVLEELIFCRMPDLHEKLDNLGIISLISLSWFLSLFLSVMAYEAAVNVMDCFFYDGARVVFMIALAVLKANENELQELIEFAYRNFNNVSNSEVERLRLKHRLRVVQSLEDILMRNTLRTVGPECTLGDDDLKELVIYVRSRQSLESPDKEVRHTTVSLGGTSMSQDCYTVSFNTFKNIFLKVTPWGNSDRSDALSMSIFNLLDIDGSHLLSFRSVSWVLGVICGKDFARKLRFLYYLHLAFPPAPEDPSKYLEETAVEAEDFFVEMEENKKQNGPSQLLENNMIASIATISKFKHSRSDFRTFEKNYIRKMNQDSFINLWRTVYSFFAHETNEEIFCSLSRVGTLLLQTGEAGRKFRHSLSAEAPKEVEEASKEVEEASKEEEPNTITFNEDHFSEISNNVCASSSCTDDDEKSFVKVMSFNSELKAEDEVDQNEFQNVSKTDEEDVEEELIEETTSNVTEQISVMSEEDEPEWKISFDHFVANIANEELILEFFEKYVKVAERIKNLRDQNEHILPS</sequence>
<dbReference type="InterPro" id="IPR004182">
    <property type="entry name" value="GRAM"/>
</dbReference>
<dbReference type="SUPFAM" id="SSF47923">
    <property type="entry name" value="Ypt/Rab-GAP domain of gyp1p"/>
    <property type="match status" value="2"/>
</dbReference>
<protein>
    <submittedName>
        <fullName evidence="4">TBC1 domain family member 9</fullName>
    </submittedName>
</protein>
<feature type="region of interest" description="Disordered" evidence="2">
    <location>
        <begin position="1009"/>
        <end position="1032"/>
    </location>
</feature>
<dbReference type="SMART" id="SM00568">
    <property type="entry name" value="GRAM"/>
    <property type="match status" value="2"/>
</dbReference>
<dbReference type="AlphaFoldDB" id="A0A5N5SL39"/>
<dbReference type="InterPro" id="IPR000195">
    <property type="entry name" value="Rab-GAP-TBC_dom"/>
</dbReference>
<dbReference type="Gene3D" id="1.10.472.80">
    <property type="entry name" value="Ypt/Rab-GAP domain of gyp1p, domain 3"/>
    <property type="match status" value="1"/>
</dbReference>
<name>A0A5N5SL39_9CRUS</name>
<dbReference type="Gene3D" id="1.10.8.270">
    <property type="entry name" value="putative rabgap domain of human tbc1 domain family member 14 like domains"/>
    <property type="match status" value="1"/>
</dbReference>
<keyword evidence="1" id="KW-0677">Repeat</keyword>
<dbReference type="CDD" id="cd13351">
    <property type="entry name" value="PH-GRAM1_TCB1D9_TCB1D9B"/>
    <property type="match status" value="1"/>
</dbReference>
<dbReference type="PROSITE" id="PS50086">
    <property type="entry name" value="TBC_RABGAP"/>
    <property type="match status" value="1"/>
</dbReference>
<evidence type="ECO:0000256" key="2">
    <source>
        <dbReference type="SAM" id="MobiDB-lite"/>
    </source>
</evidence>
<dbReference type="PANTHER" id="PTHR47666">
    <property type="entry name" value="PROTEIN VASCULAR ASSOCIATED DEATH 1, CHLOROPLASTIC"/>
    <property type="match status" value="1"/>
</dbReference>
<dbReference type="FunFam" id="2.30.29.30:FF:000013">
    <property type="entry name" value="Putative TBC1 domain family member 8B"/>
    <property type="match status" value="1"/>
</dbReference>
<dbReference type="PANTHER" id="PTHR47666:SF1">
    <property type="entry name" value="PROTEIN VASCULAR ASSOCIATED DEATH 1, CHLOROPLASTIC"/>
    <property type="match status" value="1"/>
</dbReference>
<evidence type="ECO:0000259" key="3">
    <source>
        <dbReference type="PROSITE" id="PS50086"/>
    </source>
</evidence>
<dbReference type="InterPro" id="IPR011993">
    <property type="entry name" value="PH-like_dom_sf"/>
</dbReference>
<proteinExistence type="predicted"/>
<dbReference type="EMBL" id="SEYY01023590">
    <property type="protein sequence ID" value="KAB7494763.1"/>
    <property type="molecule type" value="Genomic_DNA"/>
</dbReference>
<evidence type="ECO:0000256" key="1">
    <source>
        <dbReference type="ARBA" id="ARBA00022737"/>
    </source>
</evidence>
<accession>A0A5N5SL39</accession>